<evidence type="ECO:0000256" key="1">
    <source>
        <dbReference type="SAM" id="MobiDB-lite"/>
    </source>
</evidence>
<protein>
    <submittedName>
        <fullName evidence="2">Uncharacterized protein</fullName>
    </submittedName>
</protein>
<reference evidence="2 3" key="1">
    <citation type="journal article" date="2016" name="Mol. Biol. Evol.">
        <title>Comparative Genomics of Early-Diverging Mushroom-Forming Fungi Provides Insights into the Origins of Lignocellulose Decay Capabilities.</title>
        <authorList>
            <person name="Nagy L.G."/>
            <person name="Riley R."/>
            <person name="Tritt A."/>
            <person name="Adam C."/>
            <person name="Daum C."/>
            <person name="Floudas D."/>
            <person name="Sun H."/>
            <person name="Yadav J.S."/>
            <person name="Pangilinan J."/>
            <person name="Larsson K.H."/>
            <person name="Matsuura K."/>
            <person name="Barry K."/>
            <person name="Labutti K."/>
            <person name="Kuo R."/>
            <person name="Ohm R.A."/>
            <person name="Bhattacharya S.S."/>
            <person name="Shirouzu T."/>
            <person name="Yoshinaga Y."/>
            <person name="Martin F.M."/>
            <person name="Grigoriev I.V."/>
            <person name="Hibbett D.S."/>
        </authorList>
    </citation>
    <scope>NUCLEOTIDE SEQUENCE [LARGE SCALE GENOMIC DNA]</scope>
    <source>
        <strain evidence="2 3">HHB12733</strain>
    </source>
</reference>
<dbReference type="AlphaFoldDB" id="A0A165HJN2"/>
<organism evidence="2 3">
    <name type="scientific">Calocera cornea HHB12733</name>
    <dbReference type="NCBI Taxonomy" id="1353952"/>
    <lineage>
        <taxon>Eukaryota</taxon>
        <taxon>Fungi</taxon>
        <taxon>Dikarya</taxon>
        <taxon>Basidiomycota</taxon>
        <taxon>Agaricomycotina</taxon>
        <taxon>Dacrymycetes</taxon>
        <taxon>Dacrymycetales</taxon>
        <taxon>Dacrymycetaceae</taxon>
        <taxon>Calocera</taxon>
    </lineage>
</organism>
<feature type="compositionally biased region" description="Basic and acidic residues" evidence="1">
    <location>
        <begin position="107"/>
        <end position="125"/>
    </location>
</feature>
<dbReference type="InParanoid" id="A0A165HJN2"/>
<name>A0A165HJN2_9BASI</name>
<sequence>MSRVSNVLAHRDSHGSDRFSSKYVLSSPLLYVMRFGGGTAQKGGPPVLVVRSLPAHTALRTPTFIINACRHSFVRMPPEQCTLRFELKRVDPESGPLSSPPQPRSRPGREGKGREGKGMGKSKDQHVIPRVWRTRLCAVGPTSGRLCSVMFGLLGCGALAPGPGSDALGLRRRRVALRAALRCAGKHVGRRRTADHD</sequence>
<proteinExistence type="predicted"/>
<evidence type="ECO:0000313" key="2">
    <source>
        <dbReference type="EMBL" id="KZT59384.1"/>
    </source>
</evidence>
<keyword evidence="3" id="KW-1185">Reference proteome</keyword>
<feature type="region of interest" description="Disordered" evidence="1">
    <location>
        <begin position="90"/>
        <end position="125"/>
    </location>
</feature>
<gene>
    <name evidence="2" type="ORF">CALCODRAFT_195726</name>
</gene>
<dbReference type="EMBL" id="KV423941">
    <property type="protein sequence ID" value="KZT59384.1"/>
    <property type="molecule type" value="Genomic_DNA"/>
</dbReference>
<accession>A0A165HJN2</accession>
<dbReference type="Proteomes" id="UP000076842">
    <property type="component" value="Unassembled WGS sequence"/>
</dbReference>
<evidence type="ECO:0000313" key="3">
    <source>
        <dbReference type="Proteomes" id="UP000076842"/>
    </source>
</evidence>